<evidence type="ECO:0000256" key="1">
    <source>
        <dbReference type="SAM" id="SignalP"/>
    </source>
</evidence>
<evidence type="ECO:0008006" key="4">
    <source>
        <dbReference type="Google" id="ProtNLM"/>
    </source>
</evidence>
<gene>
    <name evidence="2" type="ORF">M430DRAFT_218414</name>
</gene>
<reference evidence="2 3" key="1">
    <citation type="journal article" date="2018" name="New Phytol.">
        <title>Comparative genomics and transcriptomics depict ericoid mycorrhizal fungi as versatile saprotrophs and plant mutualists.</title>
        <authorList>
            <person name="Martino E."/>
            <person name="Morin E."/>
            <person name="Grelet G.A."/>
            <person name="Kuo A."/>
            <person name="Kohler A."/>
            <person name="Daghino S."/>
            <person name="Barry K.W."/>
            <person name="Cichocki N."/>
            <person name="Clum A."/>
            <person name="Dockter R.B."/>
            <person name="Hainaut M."/>
            <person name="Kuo R.C."/>
            <person name="LaButti K."/>
            <person name="Lindahl B.D."/>
            <person name="Lindquist E.A."/>
            <person name="Lipzen A."/>
            <person name="Khouja H.R."/>
            <person name="Magnuson J."/>
            <person name="Murat C."/>
            <person name="Ohm R.A."/>
            <person name="Singer S.W."/>
            <person name="Spatafora J.W."/>
            <person name="Wang M."/>
            <person name="Veneault-Fourrey C."/>
            <person name="Henrissat B."/>
            <person name="Grigoriev I.V."/>
            <person name="Martin F.M."/>
            <person name="Perotto S."/>
        </authorList>
    </citation>
    <scope>NUCLEOTIDE SEQUENCE [LARGE SCALE GENOMIC DNA]</scope>
    <source>
        <strain evidence="2 3">ATCC 22711</strain>
    </source>
</reference>
<organism evidence="2 3">
    <name type="scientific">Amorphotheca resinae ATCC 22711</name>
    <dbReference type="NCBI Taxonomy" id="857342"/>
    <lineage>
        <taxon>Eukaryota</taxon>
        <taxon>Fungi</taxon>
        <taxon>Dikarya</taxon>
        <taxon>Ascomycota</taxon>
        <taxon>Pezizomycotina</taxon>
        <taxon>Leotiomycetes</taxon>
        <taxon>Helotiales</taxon>
        <taxon>Amorphothecaceae</taxon>
        <taxon>Amorphotheca</taxon>
    </lineage>
</organism>
<protein>
    <recommendedName>
        <fullName evidence="4">Secreted protein</fullName>
    </recommendedName>
</protein>
<dbReference type="EMBL" id="KZ679009">
    <property type="protein sequence ID" value="PSS21895.1"/>
    <property type="molecule type" value="Genomic_DNA"/>
</dbReference>
<proteinExistence type="predicted"/>
<accession>A0A2T3B561</accession>
<feature type="chain" id="PRO_5015662244" description="Secreted protein" evidence="1">
    <location>
        <begin position="21"/>
        <end position="93"/>
    </location>
</feature>
<keyword evidence="3" id="KW-1185">Reference proteome</keyword>
<feature type="signal peptide" evidence="1">
    <location>
        <begin position="1"/>
        <end position="20"/>
    </location>
</feature>
<evidence type="ECO:0000313" key="2">
    <source>
        <dbReference type="EMBL" id="PSS21895.1"/>
    </source>
</evidence>
<dbReference type="AlphaFoldDB" id="A0A2T3B561"/>
<dbReference type="RefSeq" id="XP_024722050.1">
    <property type="nucleotide sequence ID" value="XM_024864579.1"/>
</dbReference>
<dbReference type="Proteomes" id="UP000241818">
    <property type="component" value="Unassembled WGS sequence"/>
</dbReference>
<sequence length="93" mass="10333">MYPLFTGTLFSLLFILAIQSAVPSTGVVDHVMRRDGCAAMITGRDLHRSKKRCEPSRDSGSKYSTSLFSLLFPVKKRLAHSGRTHLPERKPSA</sequence>
<dbReference type="InParanoid" id="A0A2T3B561"/>
<dbReference type="GeneID" id="36572660"/>
<keyword evidence="1" id="KW-0732">Signal</keyword>
<evidence type="ECO:0000313" key="3">
    <source>
        <dbReference type="Proteomes" id="UP000241818"/>
    </source>
</evidence>
<name>A0A2T3B561_AMORE</name>